<dbReference type="InterPro" id="IPR002110">
    <property type="entry name" value="Ankyrin_rpt"/>
</dbReference>
<accession>A0A6A5VW96</accession>
<keyword evidence="5" id="KW-1185">Reference proteome</keyword>
<dbReference type="Gene3D" id="1.25.40.20">
    <property type="entry name" value="Ankyrin repeat-containing domain"/>
    <property type="match status" value="1"/>
</dbReference>
<keyword evidence="2 3" id="KW-0040">ANK repeat</keyword>
<feature type="repeat" description="ANK" evidence="3">
    <location>
        <begin position="31"/>
        <end position="63"/>
    </location>
</feature>
<evidence type="ECO:0000256" key="1">
    <source>
        <dbReference type="ARBA" id="ARBA00022737"/>
    </source>
</evidence>
<dbReference type="SMART" id="SM00248">
    <property type="entry name" value="ANK"/>
    <property type="match status" value="1"/>
</dbReference>
<dbReference type="EMBL" id="ML977742">
    <property type="protein sequence ID" value="KAF1992988.1"/>
    <property type="molecule type" value="Genomic_DNA"/>
</dbReference>
<evidence type="ECO:0000313" key="5">
    <source>
        <dbReference type="Proteomes" id="UP000799779"/>
    </source>
</evidence>
<dbReference type="SUPFAM" id="SSF48403">
    <property type="entry name" value="Ankyrin repeat"/>
    <property type="match status" value="1"/>
</dbReference>
<evidence type="ECO:0000256" key="2">
    <source>
        <dbReference type="ARBA" id="ARBA00023043"/>
    </source>
</evidence>
<keyword evidence="1" id="KW-0677">Repeat</keyword>
<evidence type="ECO:0000256" key="3">
    <source>
        <dbReference type="PROSITE-ProRule" id="PRU00023"/>
    </source>
</evidence>
<dbReference type="PROSITE" id="PS50088">
    <property type="entry name" value="ANK_REPEAT"/>
    <property type="match status" value="1"/>
</dbReference>
<proteinExistence type="predicted"/>
<gene>
    <name evidence="4" type="ORF">P154DRAFT_504183</name>
</gene>
<protein>
    <submittedName>
        <fullName evidence="4">Uncharacterized protein</fullName>
    </submittedName>
</protein>
<dbReference type="PANTHER" id="PTHR24171">
    <property type="entry name" value="ANKYRIN REPEAT DOMAIN-CONTAINING PROTEIN 39-RELATED"/>
    <property type="match status" value="1"/>
</dbReference>
<feature type="non-terminal residue" evidence="4">
    <location>
        <position position="71"/>
    </location>
</feature>
<dbReference type="AlphaFoldDB" id="A0A6A5VW96"/>
<dbReference type="Pfam" id="PF12796">
    <property type="entry name" value="Ank_2"/>
    <property type="match status" value="1"/>
</dbReference>
<dbReference type="InterPro" id="IPR036770">
    <property type="entry name" value="Ankyrin_rpt-contain_sf"/>
</dbReference>
<dbReference type="PROSITE" id="PS50297">
    <property type="entry name" value="ANK_REP_REGION"/>
    <property type="match status" value="1"/>
</dbReference>
<reference evidence="4" key="1">
    <citation type="journal article" date="2020" name="Stud. Mycol.">
        <title>101 Dothideomycetes genomes: a test case for predicting lifestyles and emergence of pathogens.</title>
        <authorList>
            <person name="Haridas S."/>
            <person name="Albert R."/>
            <person name="Binder M."/>
            <person name="Bloem J."/>
            <person name="Labutti K."/>
            <person name="Salamov A."/>
            <person name="Andreopoulos B."/>
            <person name="Baker S."/>
            <person name="Barry K."/>
            <person name="Bills G."/>
            <person name="Bluhm B."/>
            <person name="Cannon C."/>
            <person name="Castanera R."/>
            <person name="Culley D."/>
            <person name="Daum C."/>
            <person name="Ezra D."/>
            <person name="Gonzalez J."/>
            <person name="Henrissat B."/>
            <person name="Kuo A."/>
            <person name="Liang C."/>
            <person name="Lipzen A."/>
            <person name="Lutzoni F."/>
            <person name="Magnuson J."/>
            <person name="Mondo S."/>
            <person name="Nolan M."/>
            <person name="Ohm R."/>
            <person name="Pangilinan J."/>
            <person name="Park H.-J."/>
            <person name="Ramirez L."/>
            <person name="Alfaro M."/>
            <person name="Sun H."/>
            <person name="Tritt A."/>
            <person name="Yoshinaga Y."/>
            <person name="Zwiers L.-H."/>
            <person name="Turgeon B."/>
            <person name="Goodwin S."/>
            <person name="Spatafora J."/>
            <person name="Crous P."/>
            <person name="Grigoriev I."/>
        </authorList>
    </citation>
    <scope>NUCLEOTIDE SEQUENCE</scope>
    <source>
        <strain evidence="4">CBS 123094</strain>
    </source>
</reference>
<evidence type="ECO:0000313" key="4">
    <source>
        <dbReference type="EMBL" id="KAF1992988.1"/>
    </source>
</evidence>
<sequence>MLHFAASAGFEEVVKLWTGTMPTSVNEGGGQSETPLLIACRSGHGHVVRLLLAMGADPTIQSSNGDAPLHW</sequence>
<organism evidence="4 5">
    <name type="scientific">Amniculicola lignicola CBS 123094</name>
    <dbReference type="NCBI Taxonomy" id="1392246"/>
    <lineage>
        <taxon>Eukaryota</taxon>
        <taxon>Fungi</taxon>
        <taxon>Dikarya</taxon>
        <taxon>Ascomycota</taxon>
        <taxon>Pezizomycotina</taxon>
        <taxon>Dothideomycetes</taxon>
        <taxon>Pleosporomycetidae</taxon>
        <taxon>Pleosporales</taxon>
        <taxon>Amniculicolaceae</taxon>
        <taxon>Amniculicola</taxon>
    </lineage>
</organism>
<name>A0A6A5VW96_9PLEO</name>
<dbReference type="Proteomes" id="UP000799779">
    <property type="component" value="Unassembled WGS sequence"/>
</dbReference>
<dbReference type="OrthoDB" id="539213at2759"/>